<dbReference type="PANTHER" id="PTHR47723:SF23">
    <property type="entry name" value="REVERSE TRANSCRIPTASE-LIKE PROTEIN"/>
    <property type="match status" value="1"/>
</dbReference>
<name>A0AAD4YU44_PRUDU</name>
<gene>
    <name evidence="2" type="ORF">L3X38_031519</name>
</gene>
<reference evidence="2 3" key="1">
    <citation type="journal article" date="2022" name="G3 (Bethesda)">
        <title>Whole-genome sequence and methylome profiling of the almond [Prunus dulcis (Mill.) D.A. Webb] cultivar 'Nonpareil'.</title>
        <authorList>
            <person name="D'Amico-Willman K.M."/>
            <person name="Ouma W.Z."/>
            <person name="Meulia T."/>
            <person name="Sideli G.M."/>
            <person name="Gradziel T.M."/>
            <person name="Fresnedo-Ramirez J."/>
        </authorList>
    </citation>
    <scope>NUCLEOTIDE SEQUENCE [LARGE SCALE GENOMIC DNA]</scope>
    <source>
        <strain evidence="2">Clone GOH B32 T37-40</strain>
    </source>
</reference>
<accession>A0AAD4YU44</accession>
<evidence type="ECO:0000313" key="2">
    <source>
        <dbReference type="EMBL" id="KAI5322447.1"/>
    </source>
</evidence>
<evidence type="ECO:0000313" key="3">
    <source>
        <dbReference type="Proteomes" id="UP001054821"/>
    </source>
</evidence>
<dbReference type="SUPFAM" id="SSF53098">
    <property type="entry name" value="Ribonuclease H-like"/>
    <property type="match status" value="1"/>
</dbReference>
<dbReference type="InterPro" id="IPR036397">
    <property type="entry name" value="RNaseH_sf"/>
</dbReference>
<dbReference type="Proteomes" id="UP001054821">
    <property type="component" value="Chromosome 6"/>
</dbReference>
<dbReference type="GO" id="GO:0004523">
    <property type="term" value="F:RNA-DNA hybrid ribonuclease activity"/>
    <property type="evidence" value="ECO:0007669"/>
    <property type="project" value="InterPro"/>
</dbReference>
<keyword evidence="3" id="KW-1185">Reference proteome</keyword>
<sequence>MGDSPPTGTGTGIPRNLINGDGFGDGGGDGEREWGWYCHTRPLPDPLPSLGLTAALTCVAECLALRDGLAYAIHRGWRNILVEGDSKLIIDCVKQEADPPWSICILIHDIKLLSSFCGHLSFNHIYREANFTADAVANMGHGLHSSKLWESGLPLNCSVPFFFDLFGPACPRDFCL</sequence>
<proteinExistence type="predicted"/>
<dbReference type="InterPro" id="IPR012337">
    <property type="entry name" value="RNaseH-like_sf"/>
</dbReference>
<dbReference type="AlphaFoldDB" id="A0AAD4YU44"/>
<dbReference type="PANTHER" id="PTHR47723">
    <property type="entry name" value="OS05G0353850 PROTEIN"/>
    <property type="match status" value="1"/>
</dbReference>
<dbReference type="GO" id="GO:0003676">
    <property type="term" value="F:nucleic acid binding"/>
    <property type="evidence" value="ECO:0007669"/>
    <property type="project" value="InterPro"/>
</dbReference>
<dbReference type="InterPro" id="IPR053151">
    <property type="entry name" value="RNase_H-like"/>
</dbReference>
<feature type="domain" description="RNase H type-1" evidence="1">
    <location>
        <begin position="59"/>
        <end position="139"/>
    </location>
</feature>
<dbReference type="EMBL" id="JAJFAZ020000006">
    <property type="protein sequence ID" value="KAI5322447.1"/>
    <property type="molecule type" value="Genomic_DNA"/>
</dbReference>
<dbReference type="CDD" id="cd06222">
    <property type="entry name" value="RNase_H_like"/>
    <property type="match status" value="1"/>
</dbReference>
<protein>
    <recommendedName>
        <fullName evidence="1">RNase H type-1 domain-containing protein</fullName>
    </recommendedName>
</protein>
<organism evidence="2 3">
    <name type="scientific">Prunus dulcis</name>
    <name type="common">Almond</name>
    <name type="synonym">Amygdalus dulcis</name>
    <dbReference type="NCBI Taxonomy" id="3755"/>
    <lineage>
        <taxon>Eukaryota</taxon>
        <taxon>Viridiplantae</taxon>
        <taxon>Streptophyta</taxon>
        <taxon>Embryophyta</taxon>
        <taxon>Tracheophyta</taxon>
        <taxon>Spermatophyta</taxon>
        <taxon>Magnoliopsida</taxon>
        <taxon>eudicotyledons</taxon>
        <taxon>Gunneridae</taxon>
        <taxon>Pentapetalae</taxon>
        <taxon>rosids</taxon>
        <taxon>fabids</taxon>
        <taxon>Rosales</taxon>
        <taxon>Rosaceae</taxon>
        <taxon>Amygdaloideae</taxon>
        <taxon>Amygdaleae</taxon>
        <taxon>Prunus</taxon>
    </lineage>
</organism>
<evidence type="ECO:0000259" key="1">
    <source>
        <dbReference type="Pfam" id="PF13456"/>
    </source>
</evidence>
<dbReference type="Gene3D" id="3.30.420.10">
    <property type="entry name" value="Ribonuclease H-like superfamily/Ribonuclease H"/>
    <property type="match status" value="1"/>
</dbReference>
<dbReference type="Pfam" id="PF13456">
    <property type="entry name" value="RVT_3"/>
    <property type="match status" value="1"/>
</dbReference>
<dbReference type="InterPro" id="IPR044730">
    <property type="entry name" value="RNase_H-like_dom_plant"/>
</dbReference>
<dbReference type="InterPro" id="IPR002156">
    <property type="entry name" value="RNaseH_domain"/>
</dbReference>
<comment type="caution">
    <text evidence="2">The sequence shown here is derived from an EMBL/GenBank/DDBJ whole genome shotgun (WGS) entry which is preliminary data.</text>
</comment>